<name>X1AUM1_9ZZZZ</name>
<evidence type="ECO:0000313" key="1">
    <source>
        <dbReference type="EMBL" id="GAG86669.1"/>
    </source>
</evidence>
<feature type="non-terminal residue" evidence="1">
    <location>
        <position position="30"/>
    </location>
</feature>
<proteinExistence type="predicted"/>
<gene>
    <name evidence="1" type="ORF">S01H4_34332</name>
</gene>
<sequence>MNELNFKTEQEIFWAGNFGTEYIDRNNGSD</sequence>
<protein>
    <submittedName>
        <fullName evidence="1">Uncharacterized protein</fullName>
    </submittedName>
</protein>
<dbReference type="AlphaFoldDB" id="X1AUM1"/>
<comment type="caution">
    <text evidence="1">The sequence shown here is derived from an EMBL/GenBank/DDBJ whole genome shotgun (WGS) entry which is preliminary data.</text>
</comment>
<dbReference type="EMBL" id="BART01018159">
    <property type="protein sequence ID" value="GAG86669.1"/>
    <property type="molecule type" value="Genomic_DNA"/>
</dbReference>
<organism evidence="1">
    <name type="scientific">marine sediment metagenome</name>
    <dbReference type="NCBI Taxonomy" id="412755"/>
    <lineage>
        <taxon>unclassified sequences</taxon>
        <taxon>metagenomes</taxon>
        <taxon>ecological metagenomes</taxon>
    </lineage>
</organism>
<accession>X1AUM1</accession>
<reference evidence="1" key="1">
    <citation type="journal article" date="2014" name="Front. Microbiol.">
        <title>High frequency of phylogenetically diverse reductive dehalogenase-homologous genes in deep subseafloor sedimentary metagenomes.</title>
        <authorList>
            <person name="Kawai M."/>
            <person name="Futagami T."/>
            <person name="Toyoda A."/>
            <person name="Takaki Y."/>
            <person name="Nishi S."/>
            <person name="Hori S."/>
            <person name="Arai W."/>
            <person name="Tsubouchi T."/>
            <person name="Morono Y."/>
            <person name="Uchiyama I."/>
            <person name="Ito T."/>
            <person name="Fujiyama A."/>
            <person name="Inagaki F."/>
            <person name="Takami H."/>
        </authorList>
    </citation>
    <scope>NUCLEOTIDE SEQUENCE</scope>
    <source>
        <strain evidence="1">Expedition CK06-06</strain>
    </source>
</reference>